<name>A0ABW0LNM9_9BACL</name>
<dbReference type="Pfam" id="PF24741">
    <property type="entry name" value="AlkZ-rel"/>
    <property type="match status" value="1"/>
</dbReference>
<reference evidence="2" key="1">
    <citation type="journal article" date="2019" name="Int. J. Syst. Evol. Microbiol.">
        <title>The Global Catalogue of Microorganisms (GCM) 10K type strain sequencing project: providing services to taxonomists for standard genome sequencing and annotation.</title>
        <authorList>
            <consortium name="The Broad Institute Genomics Platform"/>
            <consortium name="The Broad Institute Genome Sequencing Center for Infectious Disease"/>
            <person name="Wu L."/>
            <person name="Ma J."/>
        </authorList>
    </citation>
    <scope>NUCLEOTIDE SEQUENCE [LARGE SCALE GENOMIC DNA]</scope>
    <source>
        <strain evidence="2">CCUG 57113</strain>
    </source>
</reference>
<keyword evidence="2" id="KW-1185">Reference proteome</keyword>
<organism evidence="1 2">
    <name type="scientific">Cohnella suwonensis</name>
    <dbReference type="NCBI Taxonomy" id="696072"/>
    <lineage>
        <taxon>Bacteria</taxon>
        <taxon>Bacillati</taxon>
        <taxon>Bacillota</taxon>
        <taxon>Bacilli</taxon>
        <taxon>Bacillales</taxon>
        <taxon>Paenibacillaceae</taxon>
        <taxon>Cohnella</taxon>
    </lineage>
</organism>
<protein>
    <submittedName>
        <fullName evidence="1">Uncharacterized protein</fullName>
    </submittedName>
</protein>
<proteinExistence type="predicted"/>
<sequence>MLIHSGVKQQLNDNGDKSDWNSTSFKTADHWMTANEIDANSIDVDEAKARLRDWVQPRCKPEAKLYLQKLKSL</sequence>
<gene>
    <name evidence="1" type="ORF">ACFPPD_02165</name>
</gene>
<dbReference type="RefSeq" id="WP_209742657.1">
    <property type="nucleotide sequence ID" value="NZ_JBHSMH010000005.1"/>
</dbReference>
<dbReference type="EMBL" id="JBHSMH010000005">
    <property type="protein sequence ID" value="MFC5467505.1"/>
    <property type="molecule type" value="Genomic_DNA"/>
</dbReference>
<dbReference type="InterPro" id="IPR056298">
    <property type="entry name" value="AlkZ-rel"/>
</dbReference>
<dbReference type="Proteomes" id="UP001596105">
    <property type="component" value="Unassembled WGS sequence"/>
</dbReference>
<evidence type="ECO:0000313" key="2">
    <source>
        <dbReference type="Proteomes" id="UP001596105"/>
    </source>
</evidence>
<comment type="caution">
    <text evidence="1">The sequence shown here is derived from an EMBL/GenBank/DDBJ whole genome shotgun (WGS) entry which is preliminary data.</text>
</comment>
<evidence type="ECO:0000313" key="1">
    <source>
        <dbReference type="EMBL" id="MFC5467505.1"/>
    </source>
</evidence>
<accession>A0ABW0LNM9</accession>